<evidence type="ECO:0000313" key="2">
    <source>
        <dbReference type="Proteomes" id="UP000297475"/>
    </source>
</evidence>
<evidence type="ECO:0000313" key="1">
    <source>
        <dbReference type="EMBL" id="TGG89398.1"/>
    </source>
</evidence>
<comment type="caution">
    <text evidence="1">The sequence shown here is derived from an EMBL/GenBank/DDBJ whole genome shotgun (WGS) entry which is preliminary data.</text>
</comment>
<organism evidence="1 2">
    <name type="scientific">Natronospirillum operosum</name>
    <dbReference type="NCBI Taxonomy" id="2759953"/>
    <lineage>
        <taxon>Bacteria</taxon>
        <taxon>Pseudomonadati</taxon>
        <taxon>Pseudomonadota</taxon>
        <taxon>Gammaproteobacteria</taxon>
        <taxon>Oceanospirillales</taxon>
        <taxon>Natronospirillaceae</taxon>
        <taxon>Natronospirillum</taxon>
    </lineage>
</organism>
<accession>A0A4Z0VZF8</accession>
<keyword evidence="2" id="KW-1185">Reference proteome</keyword>
<name>A0A4Z0VZF8_9GAMM</name>
<reference evidence="1 2" key="1">
    <citation type="submission" date="2019-04" db="EMBL/GenBank/DDBJ databases">
        <title>Natronospirillum operosus gen. nov., sp. nov., a haloalkaliphilic satellite isolated from decaying biomass of laboratory culture of cyanobacterium Geitlerinema sp. and proposal of Natronospirillaceae fam. nov. and Saccharospirillaceae fam. nov.</title>
        <authorList>
            <person name="Kevbrin V."/>
            <person name="Boltyanskaya Y."/>
            <person name="Koziaeva V."/>
            <person name="Grouzdev D.S."/>
            <person name="Park M."/>
            <person name="Cho J."/>
        </authorList>
    </citation>
    <scope>NUCLEOTIDE SEQUENCE [LARGE SCALE GENOMIC DNA]</scope>
    <source>
        <strain evidence="1 2">G-116</strain>
    </source>
</reference>
<proteinExistence type="predicted"/>
<dbReference type="AlphaFoldDB" id="A0A4Z0VZF8"/>
<dbReference type="OrthoDB" id="5494330at2"/>
<gene>
    <name evidence="1" type="ORF">E4656_19990</name>
</gene>
<dbReference type="Proteomes" id="UP000297475">
    <property type="component" value="Unassembled WGS sequence"/>
</dbReference>
<protein>
    <submittedName>
        <fullName evidence="1">Uncharacterized protein</fullName>
    </submittedName>
</protein>
<dbReference type="RefSeq" id="WP_135485096.1">
    <property type="nucleotide sequence ID" value="NZ_SRMF01000020.1"/>
</dbReference>
<dbReference type="EMBL" id="SRMF01000020">
    <property type="protein sequence ID" value="TGG89398.1"/>
    <property type="molecule type" value="Genomic_DNA"/>
</dbReference>
<sequence length="357" mass="41512">MLTIRDGQIVFAEAHLLEPAITDFEGIEARYRNLEISIPLHIVSDPTCRYEAGYGRGRISDEFSRLGAKERLLSILERKTLIGNPKGYYVNKNRPGVTPLENDQIKSVSFAYCGMSEVARHFDARASKYGIVFFHDFLNNRGLRKVRYINEQDDEATRSVIFNSPHLLESYGPKYDMRWENEWRIQGQLTFSPEDVAFIVVPDEDYDEFIGSLVQDRVGEFWPLPASVFDDPIKFLWMAHRLEHHAWWQIEILGGLLVDFDMFPEPNAEEIEQINENCGFWLECLSKAEIQEFYEQRYVSRFLAFSDAVDSRSLPPTLRGQLESVRRNAGEPSQTHRDLMIACYGELFHIQRDRINL</sequence>